<keyword evidence="3" id="KW-1185">Reference proteome</keyword>
<evidence type="ECO:0000256" key="1">
    <source>
        <dbReference type="SAM" id="MobiDB-lite"/>
    </source>
</evidence>
<evidence type="ECO:0000313" key="2">
    <source>
        <dbReference type="EMBL" id="KAF5948989.1"/>
    </source>
</evidence>
<dbReference type="AlphaFoldDB" id="A0A7J7H7Z5"/>
<reference evidence="2 3" key="2">
    <citation type="submission" date="2020-07" db="EMBL/GenBank/DDBJ databases">
        <title>Genome assembly of wild tea tree DASZ reveals pedigree and selection history of tea varieties.</title>
        <authorList>
            <person name="Zhang W."/>
        </authorList>
    </citation>
    <scope>NUCLEOTIDE SEQUENCE [LARGE SCALE GENOMIC DNA]</scope>
    <source>
        <strain evidence="3">cv. G240</strain>
        <tissue evidence="2">Leaf</tissue>
    </source>
</reference>
<reference evidence="3" key="1">
    <citation type="journal article" date="2020" name="Nat. Commun.">
        <title>Genome assembly of wild tea tree DASZ reveals pedigree and selection history of tea varieties.</title>
        <authorList>
            <person name="Zhang W."/>
            <person name="Zhang Y."/>
            <person name="Qiu H."/>
            <person name="Guo Y."/>
            <person name="Wan H."/>
            <person name="Zhang X."/>
            <person name="Scossa F."/>
            <person name="Alseekh S."/>
            <person name="Zhang Q."/>
            <person name="Wang P."/>
            <person name="Xu L."/>
            <person name="Schmidt M.H."/>
            <person name="Jia X."/>
            <person name="Li D."/>
            <person name="Zhu A."/>
            <person name="Guo F."/>
            <person name="Chen W."/>
            <person name="Ni D."/>
            <person name="Usadel B."/>
            <person name="Fernie A.R."/>
            <person name="Wen W."/>
        </authorList>
    </citation>
    <scope>NUCLEOTIDE SEQUENCE [LARGE SCALE GENOMIC DNA]</scope>
    <source>
        <strain evidence="3">cv. G240</strain>
    </source>
</reference>
<proteinExistence type="predicted"/>
<feature type="compositionally biased region" description="Basic and acidic residues" evidence="1">
    <location>
        <begin position="1"/>
        <end position="10"/>
    </location>
</feature>
<feature type="region of interest" description="Disordered" evidence="1">
    <location>
        <begin position="1"/>
        <end position="54"/>
    </location>
</feature>
<sequence length="106" mass="12318">MKLSDQKYEETQQYAHNQVKKLNPRLKSENPIAEDESKGTVGETEEEEEEEEEEGLRLIAAARTETITTTMNTHPRETVLDMIETVFLRSDSKEFDKSNLGWEKQK</sequence>
<name>A0A7J7H7Z5_CAMSI</name>
<accession>A0A7J7H7Z5</accession>
<gene>
    <name evidence="2" type="ORF">HYC85_014946</name>
</gene>
<comment type="caution">
    <text evidence="2">The sequence shown here is derived from an EMBL/GenBank/DDBJ whole genome shotgun (WGS) entry which is preliminary data.</text>
</comment>
<dbReference type="EMBL" id="JACBKZ010000006">
    <property type="protein sequence ID" value="KAF5948989.1"/>
    <property type="molecule type" value="Genomic_DNA"/>
</dbReference>
<dbReference type="Proteomes" id="UP000593564">
    <property type="component" value="Unassembled WGS sequence"/>
</dbReference>
<evidence type="ECO:0000313" key="3">
    <source>
        <dbReference type="Proteomes" id="UP000593564"/>
    </source>
</evidence>
<protein>
    <submittedName>
        <fullName evidence="2">Uncharacterized protein</fullName>
    </submittedName>
</protein>
<feature type="compositionally biased region" description="Acidic residues" evidence="1">
    <location>
        <begin position="43"/>
        <end position="54"/>
    </location>
</feature>
<organism evidence="2 3">
    <name type="scientific">Camellia sinensis</name>
    <name type="common">Tea plant</name>
    <name type="synonym">Thea sinensis</name>
    <dbReference type="NCBI Taxonomy" id="4442"/>
    <lineage>
        <taxon>Eukaryota</taxon>
        <taxon>Viridiplantae</taxon>
        <taxon>Streptophyta</taxon>
        <taxon>Embryophyta</taxon>
        <taxon>Tracheophyta</taxon>
        <taxon>Spermatophyta</taxon>
        <taxon>Magnoliopsida</taxon>
        <taxon>eudicotyledons</taxon>
        <taxon>Gunneridae</taxon>
        <taxon>Pentapetalae</taxon>
        <taxon>asterids</taxon>
        <taxon>Ericales</taxon>
        <taxon>Theaceae</taxon>
        <taxon>Camellia</taxon>
    </lineage>
</organism>